<evidence type="ECO:0000313" key="3">
    <source>
        <dbReference type="EMBL" id="KTQ84605.1"/>
    </source>
</evidence>
<dbReference type="STRING" id="401562.NS365_06670"/>
<dbReference type="GO" id="GO:0042256">
    <property type="term" value="P:cytosolic ribosome assembly"/>
    <property type="evidence" value="ECO:0007669"/>
    <property type="project" value="UniProtKB-UniRule"/>
</dbReference>
<dbReference type="GO" id="GO:0043023">
    <property type="term" value="F:ribosomal large subunit binding"/>
    <property type="evidence" value="ECO:0007669"/>
    <property type="project" value="TreeGrafter"/>
</dbReference>
<gene>
    <name evidence="2" type="primary">rsfS</name>
    <name evidence="3" type="ORF">NS226_21485</name>
    <name evidence="4" type="ORF">NS365_06670</name>
</gene>
<dbReference type="EMBL" id="LDQA01000015">
    <property type="protein sequence ID" value="KTR06788.1"/>
    <property type="molecule type" value="Genomic_DNA"/>
</dbReference>
<dbReference type="GO" id="GO:0005737">
    <property type="term" value="C:cytoplasm"/>
    <property type="evidence" value="ECO:0007669"/>
    <property type="project" value="UniProtKB-SubCell"/>
</dbReference>
<evidence type="ECO:0000256" key="1">
    <source>
        <dbReference type="ARBA" id="ARBA00010574"/>
    </source>
</evidence>
<dbReference type="Proteomes" id="UP000078272">
    <property type="component" value="Unassembled WGS sequence"/>
</dbReference>
<organism evidence="4 6">
    <name type="scientific">Aureimonas ureilytica</name>
    <dbReference type="NCBI Taxonomy" id="401562"/>
    <lineage>
        <taxon>Bacteria</taxon>
        <taxon>Pseudomonadati</taxon>
        <taxon>Pseudomonadota</taxon>
        <taxon>Alphaproteobacteria</taxon>
        <taxon>Hyphomicrobiales</taxon>
        <taxon>Aurantimonadaceae</taxon>
        <taxon>Aureimonas</taxon>
    </lineage>
</organism>
<keyword evidence="2" id="KW-0810">Translation regulation</keyword>
<comment type="similarity">
    <text evidence="1 2">Belongs to the Iojap/RsfS family.</text>
</comment>
<dbReference type="EMBL" id="LDPZ01000071">
    <property type="protein sequence ID" value="KTQ84605.1"/>
    <property type="molecule type" value="Genomic_DNA"/>
</dbReference>
<evidence type="ECO:0000313" key="6">
    <source>
        <dbReference type="Proteomes" id="UP000078529"/>
    </source>
</evidence>
<dbReference type="SUPFAM" id="SSF81301">
    <property type="entry name" value="Nucleotidyltransferase"/>
    <property type="match status" value="1"/>
</dbReference>
<protein>
    <recommendedName>
        <fullName evidence="2">Ribosomal silencing factor RsfS</fullName>
    </recommendedName>
</protein>
<dbReference type="eggNOG" id="COG0799">
    <property type="taxonomic scope" value="Bacteria"/>
</dbReference>
<dbReference type="PANTHER" id="PTHR21043">
    <property type="entry name" value="IOJAP SUPERFAMILY ORTHOLOG"/>
    <property type="match status" value="1"/>
</dbReference>
<reference evidence="5 6" key="1">
    <citation type="journal article" date="2016" name="Front. Microbiol.">
        <title>Genomic Resource of Rice Seed Associated Bacteria.</title>
        <authorList>
            <person name="Midha S."/>
            <person name="Bansal K."/>
            <person name="Sharma S."/>
            <person name="Kumar N."/>
            <person name="Patil P.P."/>
            <person name="Chaudhry V."/>
            <person name="Patil P.B."/>
        </authorList>
    </citation>
    <scope>NUCLEOTIDE SEQUENCE [LARGE SCALE GENOMIC DNA]</scope>
    <source>
        <strain evidence="3 5">NS226</strain>
        <strain evidence="4 6">NS365</strain>
    </source>
</reference>
<dbReference type="NCBIfam" id="TIGR00090">
    <property type="entry name" value="rsfS_iojap_ybeB"/>
    <property type="match status" value="1"/>
</dbReference>
<dbReference type="GO" id="GO:0090071">
    <property type="term" value="P:negative regulation of ribosome biogenesis"/>
    <property type="evidence" value="ECO:0007669"/>
    <property type="project" value="UniProtKB-UniRule"/>
</dbReference>
<dbReference type="InterPro" id="IPR004394">
    <property type="entry name" value="Iojap/RsfS/C7orf30"/>
</dbReference>
<dbReference type="HAMAP" id="MF_01477">
    <property type="entry name" value="Iojap_RsfS"/>
    <property type="match status" value="1"/>
</dbReference>
<dbReference type="GO" id="GO:0017148">
    <property type="term" value="P:negative regulation of translation"/>
    <property type="evidence" value="ECO:0007669"/>
    <property type="project" value="UniProtKB-UniRule"/>
</dbReference>
<dbReference type="Gene3D" id="3.30.460.10">
    <property type="entry name" value="Beta Polymerase, domain 2"/>
    <property type="match status" value="1"/>
</dbReference>
<dbReference type="Proteomes" id="UP000078529">
    <property type="component" value="Unassembled WGS sequence"/>
</dbReference>
<comment type="subunit">
    <text evidence="2">Interacts with ribosomal protein uL14 (rplN).</text>
</comment>
<evidence type="ECO:0000313" key="4">
    <source>
        <dbReference type="EMBL" id="KTR06788.1"/>
    </source>
</evidence>
<keyword evidence="2" id="KW-0963">Cytoplasm</keyword>
<dbReference type="InterPro" id="IPR043519">
    <property type="entry name" value="NT_sf"/>
</dbReference>
<proteinExistence type="inferred from homology"/>
<dbReference type="PATRIC" id="fig|401562.3.peg.4754"/>
<comment type="caution">
    <text evidence="4">The sequence shown here is derived from an EMBL/GenBank/DDBJ whole genome shotgun (WGS) entry which is preliminary data.</text>
</comment>
<evidence type="ECO:0000313" key="5">
    <source>
        <dbReference type="Proteomes" id="UP000078272"/>
    </source>
</evidence>
<dbReference type="PANTHER" id="PTHR21043:SF0">
    <property type="entry name" value="MITOCHONDRIAL ASSEMBLY OF RIBOSOMAL LARGE SUBUNIT PROTEIN 1"/>
    <property type="match status" value="1"/>
</dbReference>
<comment type="subcellular location">
    <subcellularLocation>
        <location evidence="2">Cytoplasm</location>
    </subcellularLocation>
</comment>
<keyword evidence="6" id="KW-1185">Reference proteome</keyword>
<evidence type="ECO:0000256" key="2">
    <source>
        <dbReference type="HAMAP-Rule" id="MF_01477"/>
    </source>
</evidence>
<accession>A0A175RTZ2</accession>
<sequence length="106" mass="11596">MTASLDDSKAEDVVAINLAGRSALADHMVIASGRSHRHVSAVADHLLRDLKEGGFGQAKVEGIENGDWVLIDTGDIIVHIFRPEVRSFYNIEKMWSVAEGSESKLH</sequence>
<keyword evidence="2" id="KW-0678">Repressor</keyword>
<dbReference type="AlphaFoldDB" id="A0A175RTZ2"/>
<name>A0A175RTZ2_9HYPH</name>
<comment type="function">
    <text evidence="2">Functions as a ribosomal silencing factor. Interacts with ribosomal protein uL14 (rplN), blocking formation of intersubunit bridge B8. Prevents association of the 30S and 50S ribosomal subunits and the formation of functional ribosomes, thus repressing translation.</text>
</comment>
<dbReference type="Pfam" id="PF02410">
    <property type="entry name" value="RsfS"/>
    <property type="match status" value="1"/>
</dbReference>